<dbReference type="Proteomes" id="UP000317369">
    <property type="component" value="Chromosome"/>
</dbReference>
<name>A0A517YVI8_9BACT</name>
<dbReference type="AlphaFoldDB" id="A0A517YVI8"/>
<dbReference type="EMBL" id="CP036425">
    <property type="protein sequence ID" value="QDU34248.1"/>
    <property type="molecule type" value="Genomic_DNA"/>
</dbReference>
<dbReference type="KEGG" id="pcor:KS4_23140"/>
<evidence type="ECO:0000313" key="1">
    <source>
        <dbReference type="EMBL" id="QDU34248.1"/>
    </source>
</evidence>
<keyword evidence="2" id="KW-1185">Reference proteome</keyword>
<protein>
    <submittedName>
        <fullName evidence="1">Uncharacterized protein</fullName>
    </submittedName>
</protein>
<sequence>MRKSVGYIKRASSNKSWCISKHKIDRFRLEIESYILRRGYMVDDMIAITRGPRV</sequence>
<reference evidence="1 2" key="1">
    <citation type="submission" date="2019-02" db="EMBL/GenBank/DDBJ databases">
        <title>Deep-cultivation of Planctomycetes and their phenomic and genomic characterization uncovers novel biology.</title>
        <authorList>
            <person name="Wiegand S."/>
            <person name="Jogler M."/>
            <person name="Boedeker C."/>
            <person name="Pinto D."/>
            <person name="Vollmers J."/>
            <person name="Rivas-Marin E."/>
            <person name="Kohn T."/>
            <person name="Peeters S.H."/>
            <person name="Heuer A."/>
            <person name="Rast P."/>
            <person name="Oberbeckmann S."/>
            <person name="Bunk B."/>
            <person name="Jeske O."/>
            <person name="Meyerdierks A."/>
            <person name="Storesund J.E."/>
            <person name="Kallscheuer N."/>
            <person name="Luecker S."/>
            <person name="Lage O.M."/>
            <person name="Pohl T."/>
            <person name="Merkel B.J."/>
            <person name="Hornburger P."/>
            <person name="Mueller R.-W."/>
            <person name="Bruemmer F."/>
            <person name="Labrenz M."/>
            <person name="Spormann A.M."/>
            <person name="Op den Camp H."/>
            <person name="Overmann J."/>
            <person name="Amann R."/>
            <person name="Jetten M.S.M."/>
            <person name="Mascher T."/>
            <person name="Medema M.H."/>
            <person name="Devos D.P."/>
            <person name="Kaster A.-K."/>
            <person name="Ovreas L."/>
            <person name="Rohde M."/>
            <person name="Galperin M.Y."/>
            <person name="Jogler C."/>
        </authorList>
    </citation>
    <scope>NUCLEOTIDE SEQUENCE [LARGE SCALE GENOMIC DNA]</scope>
    <source>
        <strain evidence="1 2">KS4</strain>
    </source>
</reference>
<accession>A0A517YVI8</accession>
<organism evidence="1 2">
    <name type="scientific">Poriferisphaera corsica</name>
    <dbReference type="NCBI Taxonomy" id="2528020"/>
    <lineage>
        <taxon>Bacteria</taxon>
        <taxon>Pseudomonadati</taxon>
        <taxon>Planctomycetota</taxon>
        <taxon>Phycisphaerae</taxon>
        <taxon>Phycisphaerales</taxon>
        <taxon>Phycisphaeraceae</taxon>
        <taxon>Poriferisphaera</taxon>
    </lineage>
</organism>
<proteinExistence type="predicted"/>
<gene>
    <name evidence="1" type="ORF">KS4_23140</name>
</gene>
<evidence type="ECO:0000313" key="2">
    <source>
        <dbReference type="Proteomes" id="UP000317369"/>
    </source>
</evidence>